<dbReference type="EMBL" id="VLJT01000028">
    <property type="protein sequence ID" value="TWH15679.1"/>
    <property type="molecule type" value="Genomic_DNA"/>
</dbReference>
<evidence type="ECO:0000256" key="3">
    <source>
        <dbReference type="ARBA" id="ARBA00022679"/>
    </source>
</evidence>
<feature type="domain" description="Glycosyltransferase 2-like" evidence="4">
    <location>
        <begin position="5"/>
        <end position="158"/>
    </location>
</feature>
<dbReference type="Pfam" id="PF00535">
    <property type="entry name" value="Glycos_transf_2"/>
    <property type="match status" value="1"/>
</dbReference>
<evidence type="ECO:0000256" key="1">
    <source>
        <dbReference type="ARBA" id="ARBA00006739"/>
    </source>
</evidence>
<dbReference type="SUPFAM" id="SSF53448">
    <property type="entry name" value="Nucleotide-diphospho-sugar transferases"/>
    <property type="match status" value="1"/>
</dbReference>
<dbReference type="CDD" id="cd00761">
    <property type="entry name" value="Glyco_tranf_GTA_type"/>
    <property type="match status" value="1"/>
</dbReference>
<comment type="similarity">
    <text evidence="1">Belongs to the glycosyltransferase 2 family.</text>
</comment>
<evidence type="ECO:0000259" key="4">
    <source>
        <dbReference type="Pfam" id="PF00535"/>
    </source>
</evidence>
<dbReference type="Gene3D" id="3.90.550.10">
    <property type="entry name" value="Spore Coat Polysaccharide Biosynthesis Protein SpsA, Chain A"/>
    <property type="match status" value="1"/>
</dbReference>
<accession>A0A562E143</accession>
<comment type="caution">
    <text evidence="5">The sequence shown here is derived from an EMBL/GenBank/DDBJ whole genome shotgun (WGS) entry which is preliminary data.</text>
</comment>
<dbReference type="PANTHER" id="PTHR43685:SF5">
    <property type="entry name" value="GLYCOSYLTRANSFERASE EPSE-RELATED"/>
    <property type="match status" value="1"/>
</dbReference>
<organism evidence="5 6">
    <name type="scientific">Rhodococcus rhodochrous J45</name>
    <dbReference type="NCBI Taxonomy" id="935266"/>
    <lineage>
        <taxon>Bacteria</taxon>
        <taxon>Bacillati</taxon>
        <taxon>Actinomycetota</taxon>
        <taxon>Actinomycetes</taxon>
        <taxon>Mycobacteriales</taxon>
        <taxon>Nocardiaceae</taxon>
        <taxon>Rhodococcus</taxon>
    </lineage>
</organism>
<keyword evidence="3 5" id="KW-0808">Transferase</keyword>
<dbReference type="InterPro" id="IPR001173">
    <property type="entry name" value="Glyco_trans_2-like"/>
</dbReference>
<protein>
    <submittedName>
        <fullName evidence="5">Glycosyltransferase involved in cell wall biosynthesis</fullName>
    </submittedName>
</protein>
<dbReference type="PANTHER" id="PTHR43685">
    <property type="entry name" value="GLYCOSYLTRANSFERASE"/>
    <property type="match status" value="1"/>
</dbReference>
<evidence type="ECO:0000313" key="6">
    <source>
        <dbReference type="Proteomes" id="UP000317573"/>
    </source>
</evidence>
<evidence type="ECO:0000313" key="5">
    <source>
        <dbReference type="EMBL" id="TWH15679.1"/>
    </source>
</evidence>
<dbReference type="RefSeq" id="WP_261379988.1">
    <property type="nucleotide sequence ID" value="NZ_VLJT01000028.1"/>
</dbReference>
<dbReference type="GO" id="GO:0016757">
    <property type="term" value="F:glycosyltransferase activity"/>
    <property type="evidence" value="ECO:0007669"/>
    <property type="project" value="UniProtKB-KW"/>
</dbReference>
<dbReference type="InterPro" id="IPR029044">
    <property type="entry name" value="Nucleotide-diphossugar_trans"/>
</dbReference>
<dbReference type="Proteomes" id="UP000317573">
    <property type="component" value="Unassembled WGS sequence"/>
</dbReference>
<proteinExistence type="inferred from homology"/>
<reference evidence="5 6" key="1">
    <citation type="submission" date="2019-07" db="EMBL/GenBank/DDBJ databases">
        <title>Genome sequencing of lignin-degrading bacterial isolates.</title>
        <authorList>
            <person name="Gladden J."/>
        </authorList>
    </citation>
    <scope>NUCLEOTIDE SEQUENCE [LARGE SCALE GENOMIC DNA]</scope>
    <source>
        <strain evidence="5 6">J45</strain>
    </source>
</reference>
<keyword evidence="2" id="KW-0328">Glycosyltransferase</keyword>
<name>A0A562E143_RHORH</name>
<dbReference type="InterPro" id="IPR050834">
    <property type="entry name" value="Glycosyltransf_2"/>
</dbReference>
<sequence length="268" mass="29966">MPKVTVIMATYNDDATIAESIGSILQQDFDDWELIVVNDASTDATVNVLEQFSDEERIRVISLDKNSGSGVARNIAIREAAGEYLAILDADDIALPQRLRLQSAALDADPALAAVAAQVAEFGTWGGPVPGRWPTSDQEVASRQLSRKMPIPHPSAMFRTSEVRRVGGYDERCRRAQDFALLLKLSDRRVRCLDEVLVYYRTQRPVTLSYVIRNGRYAQLARDRFEMSQRGLSEDALPLEPTKSIRTDLASVKSWVVRNLQEQIGSRK</sequence>
<dbReference type="AlphaFoldDB" id="A0A562E143"/>
<evidence type="ECO:0000256" key="2">
    <source>
        <dbReference type="ARBA" id="ARBA00022676"/>
    </source>
</evidence>
<gene>
    <name evidence="5" type="ORF">L618_000300002530</name>
</gene>